<feature type="transmembrane region" description="Helical" evidence="11">
    <location>
        <begin position="609"/>
        <end position="630"/>
    </location>
</feature>
<reference evidence="13" key="1">
    <citation type="submission" date="2021-01" db="EMBL/GenBank/DDBJ databases">
        <authorList>
            <person name="Corre E."/>
            <person name="Pelletier E."/>
            <person name="Niang G."/>
            <person name="Scheremetjew M."/>
            <person name="Finn R."/>
            <person name="Kale V."/>
            <person name="Holt S."/>
            <person name="Cochrane G."/>
            <person name="Meng A."/>
            <person name="Brown T."/>
            <person name="Cohen L."/>
        </authorList>
    </citation>
    <scope>NUCLEOTIDE SEQUENCE</scope>
    <source>
        <strain evidence="13">CCMP3105</strain>
    </source>
</reference>
<evidence type="ECO:0000256" key="2">
    <source>
        <dbReference type="ARBA" id="ARBA00022448"/>
    </source>
</evidence>
<evidence type="ECO:0000256" key="11">
    <source>
        <dbReference type="SAM" id="Phobius"/>
    </source>
</evidence>
<evidence type="ECO:0000256" key="7">
    <source>
        <dbReference type="ARBA" id="ARBA00023065"/>
    </source>
</evidence>
<feature type="transmembrane region" description="Helical" evidence="11">
    <location>
        <begin position="497"/>
        <end position="517"/>
    </location>
</feature>
<keyword evidence="8 11" id="KW-0472">Membrane</keyword>
<evidence type="ECO:0000256" key="5">
    <source>
        <dbReference type="ARBA" id="ARBA00022989"/>
    </source>
</evidence>
<dbReference type="Gene3D" id="1.20.1530.20">
    <property type="match status" value="1"/>
</dbReference>
<accession>A0A7S4SWC9</accession>
<feature type="compositionally biased region" description="Low complexity" evidence="10">
    <location>
        <begin position="765"/>
        <end position="779"/>
    </location>
</feature>
<keyword evidence="9" id="KW-0739">Sodium transport</keyword>
<dbReference type="PANTHER" id="PTHR43562:SF3">
    <property type="entry name" value="SODIUM ION_PROTON EXCHANGER (EUROFUNG)"/>
    <property type="match status" value="1"/>
</dbReference>
<evidence type="ECO:0000256" key="9">
    <source>
        <dbReference type="ARBA" id="ARBA00023201"/>
    </source>
</evidence>
<comment type="subcellular location">
    <subcellularLocation>
        <location evidence="1">Membrane</location>
        <topology evidence="1">Multi-pass membrane protein</topology>
    </subcellularLocation>
</comment>
<proteinExistence type="predicted"/>
<name>A0A7S4SWC9_9DINO</name>
<feature type="transmembrane region" description="Helical" evidence="11">
    <location>
        <begin position="642"/>
        <end position="662"/>
    </location>
</feature>
<keyword evidence="6" id="KW-0915">Sodium</keyword>
<evidence type="ECO:0000313" key="13">
    <source>
        <dbReference type="EMBL" id="CAE4658196.1"/>
    </source>
</evidence>
<feature type="transmembrane region" description="Helical" evidence="11">
    <location>
        <begin position="350"/>
        <end position="369"/>
    </location>
</feature>
<feature type="transmembrane region" description="Helical" evidence="11">
    <location>
        <begin position="6"/>
        <end position="23"/>
    </location>
</feature>
<feature type="region of interest" description="Disordered" evidence="10">
    <location>
        <begin position="223"/>
        <end position="273"/>
    </location>
</feature>
<feature type="compositionally biased region" description="Polar residues" evidence="10">
    <location>
        <begin position="131"/>
        <end position="141"/>
    </location>
</feature>
<dbReference type="Pfam" id="PF00999">
    <property type="entry name" value="Na_H_Exchanger"/>
    <property type="match status" value="1"/>
</dbReference>
<dbReference type="GO" id="GO:0016020">
    <property type="term" value="C:membrane"/>
    <property type="evidence" value="ECO:0007669"/>
    <property type="project" value="UniProtKB-SubCell"/>
</dbReference>
<dbReference type="EMBL" id="HBNR01081108">
    <property type="protein sequence ID" value="CAE4658196.1"/>
    <property type="molecule type" value="Transcribed_RNA"/>
</dbReference>
<feature type="region of interest" description="Disordered" evidence="10">
    <location>
        <begin position="765"/>
        <end position="799"/>
    </location>
</feature>
<sequence length="821" mass="85923">MGGGGSFWAMLAICGFLSVVWWASKFARLAGLPHVILEIATGVVLGPKVLGLISADYTECEFQRHADCRPPADLHQRLAKGLSLGGHLDTAATADRCNAALYGVFPGGSGSGPGTGAGGAGGGADLGDNHSAGNRSASGTSHGAPLGSTTRPEQVTTTTVDMTHAPLTMPAVAQTSTTSLRLEATTAAIATTGLAVATATTTGSSAGPPLDWVDKVLEAANATDDPNETEALANDSQEPEVDDSAVGPAGDESLARRAPASSASAAGTAQRPAAAVGTQAHGRVLAGGHTLRYSSYEECLERTCEAEVRQRCDDSPDIFSLIGRAGVALMIFESGMRVGVVRAREAGPSVWFAALLGAALPCVSGSLLVYGFGKPFVPDGLAAGTSLAPTSVGIALRLLDEAGVLQESFTEAIIAAAFLDDLLTLIMFSVLFNLGGGGGGELDVARAAAAPLIGVAFMSVALCLARRFWPACVAGVIQPYAPSARDPRARRLARMRLTHDELLFFLMLCVFVLYALVTHLLGTFLWGCFLAGVSFAFLEPSGYAQQVWVKQTKRITTWMSRIFFACTVAFSIPVGELLSANALWKGTVLGVCGCLAPKVICAPWMEARWVIGCAMVGRAEFAYLIAIMAASSNLLDQETFSVVIWALLYATALAPFIFRAALGVHVRKHGLEYLADAVEDEEGEKAEDSAGEGKTLDGRHEGQCERHVCKDVEDGVCLDPIAKDLKDIHIAEHNPEHEFLTGGDGADAPREASGDALRVEGADGALRGSTARAAAADGGSRARREGRGRTRSGSRLTFNGRHPMQTRGFLCCLFFRKVIVD</sequence>
<keyword evidence="7" id="KW-0406">Ion transport</keyword>
<gene>
    <name evidence="13" type="ORF">AMON00008_LOCUS57986</name>
</gene>
<dbReference type="GO" id="GO:1902600">
    <property type="term" value="P:proton transmembrane transport"/>
    <property type="evidence" value="ECO:0007669"/>
    <property type="project" value="InterPro"/>
</dbReference>
<keyword evidence="4 11" id="KW-0812">Transmembrane</keyword>
<feature type="transmembrane region" description="Helical" evidence="11">
    <location>
        <begin position="555"/>
        <end position="572"/>
    </location>
</feature>
<feature type="transmembrane region" description="Helical" evidence="11">
    <location>
        <begin position="578"/>
        <end position="597"/>
    </location>
</feature>
<feature type="region of interest" description="Disordered" evidence="10">
    <location>
        <begin position="113"/>
        <end position="153"/>
    </location>
</feature>
<evidence type="ECO:0000256" key="8">
    <source>
        <dbReference type="ARBA" id="ARBA00023136"/>
    </source>
</evidence>
<dbReference type="AlphaFoldDB" id="A0A7S4SWC9"/>
<feature type="domain" description="Cation/H+ exchanger transmembrane" evidence="12">
    <location>
        <begin position="316"/>
        <end position="660"/>
    </location>
</feature>
<dbReference type="PANTHER" id="PTHR43562">
    <property type="entry name" value="NAPA-TYPE SODIUM/HYDROGEN ANTIPORTER"/>
    <property type="match status" value="1"/>
</dbReference>
<feature type="transmembrane region" description="Helical" evidence="11">
    <location>
        <begin position="444"/>
        <end position="465"/>
    </location>
</feature>
<evidence type="ECO:0000259" key="12">
    <source>
        <dbReference type="Pfam" id="PF00999"/>
    </source>
</evidence>
<feature type="transmembrane region" description="Helical" evidence="11">
    <location>
        <begin position="412"/>
        <end position="432"/>
    </location>
</feature>
<evidence type="ECO:0000256" key="10">
    <source>
        <dbReference type="SAM" id="MobiDB-lite"/>
    </source>
</evidence>
<feature type="compositionally biased region" description="Low complexity" evidence="10">
    <location>
        <begin position="256"/>
        <end position="271"/>
    </location>
</feature>
<evidence type="ECO:0000256" key="6">
    <source>
        <dbReference type="ARBA" id="ARBA00023053"/>
    </source>
</evidence>
<keyword evidence="2" id="KW-0813">Transport</keyword>
<dbReference type="InterPro" id="IPR038770">
    <property type="entry name" value="Na+/solute_symporter_sf"/>
</dbReference>
<evidence type="ECO:0000256" key="1">
    <source>
        <dbReference type="ARBA" id="ARBA00004141"/>
    </source>
</evidence>
<keyword evidence="5 11" id="KW-1133">Transmembrane helix</keyword>
<dbReference type="InterPro" id="IPR006153">
    <property type="entry name" value="Cation/H_exchanger_TM"/>
</dbReference>
<organism evidence="13">
    <name type="scientific">Alexandrium monilatum</name>
    <dbReference type="NCBI Taxonomy" id="311494"/>
    <lineage>
        <taxon>Eukaryota</taxon>
        <taxon>Sar</taxon>
        <taxon>Alveolata</taxon>
        <taxon>Dinophyceae</taxon>
        <taxon>Gonyaulacales</taxon>
        <taxon>Pyrocystaceae</taxon>
        <taxon>Alexandrium</taxon>
    </lineage>
</organism>
<dbReference type="GO" id="GO:0015297">
    <property type="term" value="F:antiporter activity"/>
    <property type="evidence" value="ECO:0007669"/>
    <property type="project" value="UniProtKB-KW"/>
</dbReference>
<feature type="compositionally biased region" description="Gly residues" evidence="10">
    <location>
        <begin position="113"/>
        <end position="125"/>
    </location>
</feature>
<dbReference type="GO" id="GO:0006814">
    <property type="term" value="P:sodium ion transport"/>
    <property type="evidence" value="ECO:0007669"/>
    <property type="project" value="UniProtKB-KW"/>
</dbReference>
<keyword evidence="3" id="KW-0050">Antiport</keyword>
<protein>
    <recommendedName>
        <fullName evidence="12">Cation/H+ exchanger transmembrane domain-containing protein</fullName>
    </recommendedName>
</protein>
<evidence type="ECO:0000256" key="3">
    <source>
        <dbReference type="ARBA" id="ARBA00022449"/>
    </source>
</evidence>
<evidence type="ECO:0000256" key="4">
    <source>
        <dbReference type="ARBA" id="ARBA00022692"/>
    </source>
</evidence>